<dbReference type="VEuPathDB" id="ToxoDB:BESB_033940"/>
<feature type="region of interest" description="Disordered" evidence="1">
    <location>
        <begin position="84"/>
        <end position="139"/>
    </location>
</feature>
<comment type="caution">
    <text evidence="2">The sequence shown here is derived from an EMBL/GenBank/DDBJ whole genome shotgun (WGS) entry which is preliminary data.</text>
</comment>
<accession>A0A2A9MLM1</accession>
<dbReference type="RefSeq" id="XP_029220945.1">
    <property type="nucleotide sequence ID" value="XM_029361980.1"/>
</dbReference>
<evidence type="ECO:0000313" key="2">
    <source>
        <dbReference type="EMBL" id="PFH36936.1"/>
    </source>
</evidence>
<evidence type="ECO:0000313" key="3">
    <source>
        <dbReference type="Proteomes" id="UP000224006"/>
    </source>
</evidence>
<reference evidence="2 3" key="1">
    <citation type="submission" date="2017-09" db="EMBL/GenBank/DDBJ databases">
        <title>Genome sequencing of Besnoitia besnoiti strain Bb-Ger1.</title>
        <authorList>
            <person name="Schares G."/>
            <person name="Venepally P."/>
            <person name="Lorenzi H.A."/>
        </authorList>
    </citation>
    <scope>NUCLEOTIDE SEQUENCE [LARGE SCALE GENOMIC DNA]</scope>
    <source>
        <strain evidence="2 3">Bb-Ger1</strain>
    </source>
</reference>
<dbReference type="GeneID" id="40308375"/>
<evidence type="ECO:0000256" key="1">
    <source>
        <dbReference type="SAM" id="MobiDB-lite"/>
    </source>
</evidence>
<dbReference type="AlphaFoldDB" id="A0A2A9MLM1"/>
<keyword evidence="3" id="KW-1185">Reference proteome</keyword>
<organism evidence="2 3">
    <name type="scientific">Besnoitia besnoiti</name>
    <name type="common">Apicomplexan protozoan</name>
    <dbReference type="NCBI Taxonomy" id="94643"/>
    <lineage>
        <taxon>Eukaryota</taxon>
        <taxon>Sar</taxon>
        <taxon>Alveolata</taxon>
        <taxon>Apicomplexa</taxon>
        <taxon>Conoidasida</taxon>
        <taxon>Coccidia</taxon>
        <taxon>Eucoccidiorida</taxon>
        <taxon>Eimeriorina</taxon>
        <taxon>Sarcocystidae</taxon>
        <taxon>Besnoitia</taxon>
    </lineage>
</organism>
<protein>
    <submittedName>
        <fullName evidence="2">Uncharacterized protein</fullName>
    </submittedName>
</protein>
<dbReference type="Proteomes" id="UP000224006">
    <property type="component" value="Chromosome II"/>
</dbReference>
<sequence length="139" mass="14520">MAMTIIPWTGFVRGPLVASKETDKQRAYTVKMAADNRKPKALCFECSFGTGASPVAVGLRTHGAVRSYASDTLKTSIFEIAVKAKESPDAGPEPEGGVGATEHESGQGGSGGEKPKADAIKTFDPDELDGSQIDVPLPL</sequence>
<dbReference type="KEGG" id="bbes:BESB_033940"/>
<dbReference type="EMBL" id="NWUJ01000002">
    <property type="protein sequence ID" value="PFH36936.1"/>
    <property type="molecule type" value="Genomic_DNA"/>
</dbReference>
<feature type="compositionally biased region" description="Basic and acidic residues" evidence="1">
    <location>
        <begin position="113"/>
        <end position="124"/>
    </location>
</feature>
<gene>
    <name evidence="2" type="ORF">BESB_033940</name>
</gene>
<name>A0A2A9MLM1_BESBE</name>
<proteinExistence type="predicted"/>